<evidence type="ECO:0000256" key="1">
    <source>
        <dbReference type="SAM" id="MobiDB-lite"/>
    </source>
</evidence>
<organism evidence="3 4">
    <name type="scientific">Herbiconiux ginsengi</name>
    <dbReference type="NCBI Taxonomy" id="381665"/>
    <lineage>
        <taxon>Bacteria</taxon>
        <taxon>Bacillati</taxon>
        <taxon>Actinomycetota</taxon>
        <taxon>Actinomycetes</taxon>
        <taxon>Micrococcales</taxon>
        <taxon>Microbacteriaceae</taxon>
        <taxon>Herbiconiux</taxon>
    </lineage>
</organism>
<dbReference type="Proteomes" id="UP000198891">
    <property type="component" value="Unassembled WGS sequence"/>
</dbReference>
<feature type="compositionally biased region" description="Low complexity" evidence="1">
    <location>
        <begin position="39"/>
        <end position="53"/>
    </location>
</feature>
<dbReference type="EMBL" id="FNPZ01000001">
    <property type="protein sequence ID" value="SDY70887.1"/>
    <property type="molecule type" value="Genomic_DNA"/>
</dbReference>
<feature type="region of interest" description="Disordered" evidence="1">
    <location>
        <begin position="34"/>
        <end position="53"/>
    </location>
</feature>
<evidence type="ECO:0000313" key="3">
    <source>
        <dbReference type="EMBL" id="SDY70887.1"/>
    </source>
</evidence>
<name>A0A1H3M2B9_9MICO</name>
<keyword evidence="4" id="KW-1185">Reference proteome</keyword>
<dbReference type="AlphaFoldDB" id="A0A1H3M2B9"/>
<dbReference type="Pfam" id="PF09851">
    <property type="entry name" value="SHOCT"/>
    <property type="match status" value="1"/>
</dbReference>
<dbReference type="OrthoDB" id="5996503at2"/>
<feature type="domain" description="SHOCT" evidence="2">
    <location>
        <begin position="89"/>
        <end position="116"/>
    </location>
</feature>
<evidence type="ECO:0000313" key="4">
    <source>
        <dbReference type="Proteomes" id="UP000198891"/>
    </source>
</evidence>
<protein>
    <submittedName>
        <fullName evidence="3">Short C-terminal domain-containing protein</fullName>
    </submittedName>
</protein>
<accession>A0A1H3M2B9</accession>
<dbReference type="InterPro" id="IPR018649">
    <property type="entry name" value="SHOCT"/>
</dbReference>
<proteinExistence type="predicted"/>
<sequence>MPMMRRMGRPGLLGLAARTAVVAGTATAVSGGMQRHAQAKAQDQQQQQEYAAQQQQEQINAAAAAAVAAQQPAAPAPAPAPAGGTDIIAELQKLAALKDQGILTDEEFSAAKAKLLS</sequence>
<evidence type="ECO:0000259" key="2">
    <source>
        <dbReference type="Pfam" id="PF09851"/>
    </source>
</evidence>
<reference evidence="3 4" key="1">
    <citation type="submission" date="2016-10" db="EMBL/GenBank/DDBJ databases">
        <authorList>
            <person name="de Groot N.N."/>
        </authorList>
    </citation>
    <scope>NUCLEOTIDE SEQUENCE [LARGE SCALE GENOMIC DNA]</scope>
    <source>
        <strain evidence="3 4">CGMCC 4.3491</strain>
    </source>
</reference>
<dbReference type="STRING" id="381665.SAMN05216554_1245"/>
<gene>
    <name evidence="3" type="ORF">SAMN05216554_1245</name>
</gene>